<evidence type="ECO:0000313" key="5">
    <source>
        <dbReference type="EMBL" id="GGG14529.1"/>
    </source>
</evidence>
<dbReference type="RefSeq" id="WP_188532288.1">
    <property type="nucleotide sequence ID" value="NZ_BMGR01000011.1"/>
</dbReference>
<dbReference type="Proteomes" id="UP000644756">
    <property type="component" value="Unassembled WGS sequence"/>
</dbReference>
<dbReference type="AlphaFoldDB" id="A0A917FYT1"/>
<comment type="caution">
    <text evidence="5">The sequence shown here is derived from an EMBL/GenBank/DDBJ whole genome shotgun (WGS) entry which is preliminary data.</text>
</comment>
<keyword evidence="2" id="KW-0813">Transport</keyword>
<evidence type="ECO:0000256" key="1">
    <source>
        <dbReference type="ARBA" id="ARBA00004651"/>
    </source>
</evidence>
<dbReference type="Pfam" id="PF19300">
    <property type="entry name" value="BPD_transp_1_N"/>
    <property type="match status" value="1"/>
</dbReference>
<dbReference type="EMBL" id="BMGR01000011">
    <property type="protein sequence ID" value="GGG14529.1"/>
    <property type="molecule type" value="Genomic_DNA"/>
</dbReference>
<organism evidence="5 6">
    <name type="scientific">Paenibacillus abyssi</name>
    <dbReference type="NCBI Taxonomy" id="1340531"/>
    <lineage>
        <taxon>Bacteria</taxon>
        <taxon>Bacillati</taxon>
        <taxon>Bacillota</taxon>
        <taxon>Bacilli</taxon>
        <taxon>Bacillales</taxon>
        <taxon>Paenibacillaceae</taxon>
        <taxon>Paenibacillus</taxon>
    </lineage>
</organism>
<evidence type="ECO:0000256" key="2">
    <source>
        <dbReference type="ARBA" id="ARBA00022448"/>
    </source>
</evidence>
<dbReference type="InterPro" id="IPR045621">
    <property type="entry name" value="BPD_transp_1_N"/>
</dbReference>
<accession>A0A917FYT1</accession>
<name>A0A917FYT1_9BACL</name>
<evidence type="ECO:0000313" key="6">
    <source>
        <dbReference type="Proteomes" id="UP000644756"/>
    </source>
</evidence>
<gene>
    <name evidence="5" type="ORF">GCM10010916_34290</name>
</gene>
<keyword evidence="3" id="KW-0472">Membrane</keyword>
<reference evidence="5" key="2">
    <citation type="submission" date="2020-09" db="EMBL/GenBank/DDBJ databases">
        <authorList>
            <person name="Sun Q."/>
            <person name="Zhou Y."/>
        </authorList>
    </citation>
    <scope>NUCLEOTIDE SEQUENCE</scope>
    <source>
        <strain evidence="5">CGMCC 1.12987</strain>
    </source>
</reference>
<reference evidence="5" key="1">
    <citation type="journal article" date="2014" name="Int. J. Syst. Evol. Microbiol.">
        <title>Complete genome sequence of Corynebacterium casei LMG S-19264T (=DSM 44701T), isolated from a smear-ripened cheese.</title>
        <authorList>
            <consortium name="US DOE Joint Genome Institute (JGI-PGF)"/>
            <person name="Walter F."/>
            <person name="Albersmeier A."/>
            <person name="Kalinowski J."/>
            <person name="Ruckert C."/>
        </authorList>
    </citation>
    <scope>NUCLEOTIDE SEQUENCE</scope>
    <source>
        <strain evidence="5">CGMCC 1.12987</strain>
    </source>
</reference>
<feature type="domain" description="ABC transporter type 1 GsiC-like N-terminal" evidence="4">
    <location>
        <begin position="15"/>
        <end position="48"/>
    </location>
</feature>
<keyword evidence="6" id="KW-1185">Reference proteome</keyword>
<comment type="subcellular location">
    <subcellularLocation>
        <location evidence="1">Cell membrane</location>
        <topology evidence="1">Multi-pass membrane protein</topology>
    </subcellularLocation>
</comment>
<evidence type="ECO:0000259" key="4">
    <source>
        <dbReference type="Pfam" id="PF19300"/>
    </source>
</evidence>
<keyword evidence="3" id="KW-1003">Cell membrane</keyword>
<proteinExistence type="predicted"/>
<dbReference type="GO" id="GO:0005886">
    <property type="term" value="C:plasma membrane"/>
    <property type="evidence" value="ECO:0007669"/>
    <property type="project" value="UniProtKB-SubCell"/>
</dbReference>
<sequence>MSPITLRKCLLQDMMTQEEMDQMRANLSLDRPVYEQYLVWMKNIVPERI</sequence>
<evidence type="ECO:0000256" key="3">
    <source>
        <dbReference type="ARBA" id="ARBA00022475"/>
    </source>
</evidence>
<protein>
    <recommendedName>
        <fullName evidence="4">ABC transporter type 1 GsiC-like N-terminal domain-containing protein</fullName>
    </recommendedName>
</protein>